<sequence length="1036" mass="112516">MSSNAWNTAPPTYDSHSVDSTQLRPYLQLPHLLSLTWLAYPILSLVFVVFRLQLSLSTSQAAVASAKADLLTSCQAAEKAATGAASMPRYMAFATNEQIAGAVNDSMNAAREALILALTVMEAIINFIVDTYRSTFLCFLELVIRGGLAILIGAVDQLNGLVQAAAGGLSTSIQGSFSTANSALQGVAKVASKLGISVPTLTAPDLSSLQNVTLPQSFTDSITALNNSLPNFNELKQIVDQFIDTPFELLKADINDTFSGLSFNSSVLAVPEQNDLSFCTDLDTSFIDSLGKDLVKMTKIGIIIIILLIFVLIALNCLLEWYKWRCQRRHLEYTRQAWNTDPTIYHHTSGGTPNVTLSDHNLLMLQANGAHPLLTRIANTVSAKLRLSSTNHVHLQWFLHYIFHPPALACFLIGFFGLLSVELQLLALRPLVDKYTAQASSTTADFSNTIATSINASMYNQSAAYASSINAHVDTIQSTINDGLFGWVNSTTTTLNTTIENFYEDIQNAVNLVFNGTILDSPIQEFVKCIIGTKVDAIENALTFLHNNLNINIARVNDSVLVLSPASVNETAQPIAAAAVGENGNGGFVGRLVNSYAASLRQERVMFVVFMLLWGVVVLMGLSVILWHSYGQQYLETRRRRRWETEQRSLPFAEGKGYGDKGYGADSVAEQQPELLPSPKRGASFNLFAFVRSASPKSKNSDAADSLEKPNNRSQESFFDKPKSSHSNISVKDISMPMKLVSFAQRGREIFVGDRKDLAAPEPEPEPEPELSERRSTKWFARFAERLVKKEEGPAYPEFSPKRNSGGSARPSLRLTIDRPASDPSSQQDHSRWSVSPQNTARTPAKPWMGLVSPTASPWRHKHKPSVPSNVPSVDVKSISEVAMAPAPAVQPTPLAMPLHSGFEVPRKQPILLRHPGVAYPSPAPDMRHRRSLSLPSVNGPSSNGPPPGLAVANGAAPNTPPTSTNPFSDAHKLVVAPAGDSVAVTPATRSLTTTDARRSNPFATPFDDEHRVTNAHDPAGGRKSMNTNPFAALAL</sequence>
<keyword evidence="6 10" id="KW-0184">Conjugation</keyword>
<evidence type="ECO:0000256" key="5">
    <source>
        <dbReference type="ARBA" id="ARBA00022692"/>
    </source>
</evidence>
<feature type="compositionally biased region" description="Basic and acidic residues" evidence="11">
    <location>
        <begin position="699"/>
        <end position="711"/>
    </location>
</feature>
<proteinExistence type="inferred from homology"/>
<dbReference type="GO" id="GO:0032220">
    <property type="term" value="P:plasma membrane fusion involved in cytogamy"/>
    <property type="evidence" value="ECO:0007669"/>
    <property type="project" value="TreeGrafter"/>
</dbReference>
<dbReference type="GO" id="GO:0005886">
    <property type="term" value="C:plasma membrane"/>
    <property type="evidence" value="ECO:0007669"/>
    <property type="project" value="UniProtKB-SubCell"/>
</dbReference>
<dbReference type="PANTHER" id="PTHR31030">
    <property type="entry name" value="PLASMA MEMBRANE FUSION PROTEIN PRM1"/>
    <property type="match status" value="1"/>
</dbReference>
<dbReference type="InterPro" id="IPR026777">
    <property type="entry name" value="PRM1"/>
</dbReference>
<protein>
    <recommendedName>
        <fullName evidence="10">Plasma membrane fusion protein PRM1</fullName>
    </recommendedName>
</protein>
<evidence type="ECO:0000256" key="3">
    <source>
        <dbReference type="ARBA" id="ARBA00010780"/>
    </source>
</evidence>
<keyword evidence="8 10" id="KW-0472">Membrane</keyword>
<feature type="region of interest" description="Disordered" evidence="11">
    <location>
        <begin position="697"/>
        <end position="731"/>
    </location>
</feature>
<evidence type="ECO:0000256" key="2">
    <source>
        <dbReference type="ARBA" id="ARBA00004651"/>
    </source>
</evidence>
<evidence type="ECO:0000313" key="12">
    <source>
        <dbReference type="EMBL" id="KAJ7230720.1"/>
    </source>
</evidence>
<evidence type="ECO:0000256" key="4">
    <source>
        <dbReference type="ARBA" id="ARBA00022475"/>
    </source>
</evidence>
<keyword evidence="9" id="KW-0325">Glycoprotein</keyword>
<organism evidence="12 13">
    <name type="scientific">Mycena pura</name>
    <dbReference type="NCBI Taxonomy" id="153505"/>
    <lineage>
        <taxon>Eukaryota</taxon>
        <taxon>Fungi</taxon>
        <taxon>Dikarya</taxon>
        <taxon>Basidiomycota</taxon>
        <taxon>Agaricomycotina</taxon>
        <taxon>Agaricomycetes</taxon>
        <taxon>Agaricomycetidae</taxon>
        <taxon>Agaricales</taxon>
        <taxon>Marasmiineae</taxon>
        <taxon>Mycenaceae</taxon>
        <taxon>Mycena</taxon>
    </lineage>
</organism>
<evidence type="ECO:0000313" key="13">
    <source>
        <dbReference type="Proteomes" id="UP001219525"/>
    </source>
</evidence>
<feature type="region of interest" description="Disordered" evidence="11">
    <location>
        <begin position="754"/>
        <end position="777"/>
    </location>
</feature>
<keyword evidence="4 10" id="KW-1003">Cell membrane</keyword>
<feature type="transmembrane region" description="Helical" evidence="10">
    <location>
        <begin position="605"/>
        <end position="630"/>
    </location>
</feature>
<evidence type="ECO:0000256" key="6">
    <source>
        <dbReference type="ARBA" id="ARBA00022971"/>
    </source>
</evidence>
<keyword evidence="7 10" id="KW-1133">Transmembrane helix</keyword>
<evidence type="ECO:0000256" key="7">
    <source>
        <dbReference type="ARBA" id="ARBA00022989"/>
    </source>
</evidence>
<feature type="transmembrane region" description="Helical" evidence="10">
    <location>
        <begin position="398"/>
        <end position="419"/>
    </location>
</feature>
<feature type="region of interest" description="Disordered" evidence="11">
    <location>
        <begin position="791"/>
        <end position="849"/>
    </location>
</feature>
<dbReference type="Proteomes" id="UP001219525">
    <property type="component" value="Unassembled WGS sequence"/>
</dbReference>
<accession>A0AAD7E619</accession>
<name>A0AAD7E619_9AGAR</name>
<feature type="transmembrane region" description="Helical" evidence="10">
    <location>
        <begin position="300"/>
        <end position="322"/>
    </location>
</feature>
<comment type="subcellular location">
    <subcellularLocation>
        <location evidence="2 10">Cell membrane</location>
        <topology evidence="2 10">Multi-pass membrane protein</topology>
    </subcellularLocation>
</comment>
<dbReference type="PANTHER" id="PTHR31030:SF1">
    <property type="entry name" value="PLASMA MEMBRANE FUSION PROTEIN PRM1"/>
    <property type="match status" value="1"/>
</dbReference>
<keyword evidence="5 10" id="KW-0812">Transmembrane</keyword>
<dbReference type="EMBL" id="JARJCW010000001">
    <property type="protein sequence ID" value="KAJ7230720.1"/>
    <property type="molecule type" value="Genomic_DNA"/>
</dbReference>
<dbReference type="GO" id="GO:0043332">
    <property type="term" value="C:mating projection tip"/>
    <property type="evidence" value="ECO:0007669"/>
    <property type="project" value="UniProtKB-UniRule"/>
</dbReference>
<feature type="region of interest" description="Disordered" evidence="11">
    <location>
        <begin position="921"/>
        <end position="970"/>
    </location>
</feature>
<evidence type="ECO:0000256" key="10">
    <source>
        <dbReference type="RuleBase" id="RU366035"/>
    </source>
</evidence>
<feature type="compositionally biased region" description="Polar residues" evidence="11">
    <location>
        <begin position="823"/>
        <end position="842"/>
    </location>
</feature>
<dbReference type="AlphaFoldDB" id="A0AAD7E619"/>
<feature type="region of interest" description="Disordered" evidence="11">
    <location>
        <begin position="987"/>
        <end position="1036"/>
    </location>
</feature>
<comment type="similarity">
    <text evidence="3 10">Belongs to the PRM1 family.</text>
</comment>
<evidence type="ECO:0000256" key="11">
    <source>
        <dbReference type="SAM" id="MobiDB-lite"/>
    </source>
</evidence>
<comment type="caution">
    <text evidence="12">The sequence shown here is derived from an EMBL/GenBank/DDBJ whole genome shotgun (WGS) entry which is preliminary data.</text>
</comment>
<comment type="function">
    <text evidence="1 10">Involved in cell fusion during mating by stabilizing the plasma membrane fusion event.</text>
</comment>
<feature type="compositionally biased region" description="Low complexity" evidence="11">
    <location>
        <begin position="933"/>
        <end position="943"/>
    </location>
</feature>
<feature type="transmembrane region" description="Helical" evidence="10">
    <location>
        <begin position="32"/>
        <end position="50"/>
    </location>
</feature>
<gene>
    <name evidence="12" type="ORF">GGX14DRAFT_538546</name>
</gene>
<keyword evidence="13" id="KW-1185">Reference proteome</keyword>
<evidence type="ECO:0000256" key="8">
    <source>
        <dbReference type="ARBA" id="ARBA00023136"/>
    </source>
</evidence>
<evidence type="ECO:0000256" key="9">
    <source>
        <dbReference type="ARBA" id="ARBA00023180"/>
    </source>
</evidence>
<feature type="compositionally biased region" description="Low complexity" evidence="11">
    <location>
        <begin position="953"/>
        <end position="967"/>
    </location>
</feature>
<comment type="caution">
    <text evidence="10">Lacks conserved residue(s) required for the propagation of feature annotation.</text>
</comment>
<evidence type="ECO:0000256" key="1">
    <source>
        <dbReference type="ARBA" id="ARBA00002512"/>
    </source>
</evidence>
<reference evidence="12" key="1">
    <citation type="submission" date="2023-03" db="EMBL/GenBank/DDBJ databases">
        <title>Massive genome expansion in bonnet fungi (Mycena s.s.) driven by repeated elements and novel gene families across ecological guilds.</title>
        <authorList>
            <consortium name="Lawrence Berkeley National Laboratory"/>
            <person name="Harder C.B."/>
            <person name="Miyauchi S."/>
            <person name="Viragh M."/>
            <person name="Kuo A."/>
            <person name="Thoen E."/>
            <person name="Andreopoulos B."/>
            <person name="Lu D."/>
            <person name="Skrede I."/>
            <person name="Drula E."/>
            <person name="Henrissat B."/>
            <person name="Morin E."/>
            <person name="Kohler A."/>
            <person name="Barry K."/>
            <person name="LaButti K."/>
            <person name="Morin E."/>
            <person name="Salamov A."/>
            <person name="Lipzen A."/>
            <person name="Mereny Z."/>
            <person name="Hegedus B."/>
            <person name="Baldrian P."/>
            <person name="Stursova M."/>
            <person name="Weitz H."/>
            <person name="Taylor A."/>
            <person name="Grigoriev I.V."/>
            <person name="Nagy L.G."/>
            <person name="Martin F."/>
            <person name="Kauserud H."/>
        </authorList>
    </citation>
    <scope>NUCLEOTIDE SEQUENCE</scope>
    <source>
        <strain evidence="12">9144</strain>
    </source>
</reference>